<dbReference type="AlphaFoldDB" id="A0A939JYV9"/>
<evidence type="ECO:0000313" key="2">
    <source>
        <dbReference type="Proteomes" id="UP000664795"/>
    </source>
</evidence>
<protein>
    <submittedName>
        <fullName evidence="1">Uncharacterized protein</fullName>
    </submittedName>
</protein>
<dbReference type="RefSeq" id="WP_207336620.1">
    <property type="nucleotide sequence ID" value="NZ_JAFMYU010000013.1"/>
</dbReference>
<comment type="caution">
    <text evidence="1">The sequence shown here is derived from an EMBL/GenBank/DDBJ whole genome shotgun (WGS) entry which is preliminary data.</text>
</comment>
<organism evidence="1 2">
    <name type="scientific">Fibrella aquatilis</name>
    <dbReference type="NCBI Taxonomy" id="2817059"/>
    <lineage>
        <taxon>Bacteria</taxon>
        <taxon>Pseudomonadati</taxon>
        <taxon>Bacteroidota</taxon>
        <taxon>Cytophagia</taxon>
        <taxon>Cytophagales</taxon>
        <taxon>Spirosomataceae</taxon>
        <taxon>Fibrella</taxon>
    </lineage>
</organism>
<reference evidence="1 2" key="1">
    <citation type="submission" date="2021-03" db="EMBL/GenBank/DDBJ databases">
        <title>Fibrella sp. HMF5036 genome sequencing and assembly.</title>
        <authorList>
            <person name="Kang H."/>
            <person name="Kim H."/>
            <person name="Bae S."/>
            <person name="Joh K."/>
        </authorList>
    </citation>
    <scope>NUCLEOTIDE SEQUENCE [LARGE SCALE GENOMIC DNA]</scope>
    <source>
        <strain evidence="1 2">HMF5036</strain>
    </source>
</reference>
<gene>
    <name evidence="1" type="ORF">J2I48_15990</name>
</gene>
<dbReference type="EMBL" id="JAFMYU010000013">
    <property type="protein sequence ID" value="MBO0932514.1"/>
    <property type="molecule type" value="Genomic_DNA"/>
</dbReference>
<evidence type="ECO:0000313" key="1">
    <source>
        <dbReference type="EMBL" id="MBO0932514.1"/>
    </source>
</evidence>
<sequence length="77" mass="8132">MESTKLLDLLPPATGTMASLGKYHKANGPATAALLIQIAAEMLETSPALRRRMGITLSDLAAADKVRKELARKTAVA</sequence>
<proteinExistence type="predicted"/>
<dbReference type="Proteomes" id="UP000664795">
    <property type="component" value="Unassembled WGS sequence"/>
</dbReference>
<keyword evidence="2" id="KW-1185">Reference proteome</keyword>
<accession>A0A939JYV9</accession>
<name>A0A939JYV9_9BACT</name>